<keyword evidence="2" id="KW-1185">Reference proteome</keyword>
<dbReference type="Proteomes" id="UP000805649">
    <property type="component" value="Unassembled WGS sequence"/>
</dbReference>
<proteinExistence type="predicted"/>
<gene>
    <name evidence="1" type="ORF">CTRU02_201686</name>
</gene>
<dbReference type="EMBL" id="VUJX02000001">
    <property type="protein sequence ID" value="KAL0943799.1"/>
    <property type="molecule type" value="Genomic_DNA"/>
</dbReference>
<keyword evidence="1" id="KW-0378">Hydrolase</keyword>
<sequence length="1317" mass="145152">MKQEHGTTPPVNETPSSLQVSPQSCDETAQKYAASPSSSSYSSTPSSIPLSPSLAPEDTRLAFPKARELVREKTAHEAGKEFETEESGKRASVDSVPVSSGKQAFPRTKGITAEELRNRYYDPGSHSFPSYGNPKDGVPIRDPMVGSRLKTLLGGINPSVNTINPKESDGQKKRCSRPITTPAEPTRSAKRQKIEDSAPCIAQSTPKRLPSQSPSPRKPSVRASSVVDLTESQKSGDVEIASNRSNYESGFTAVEEYRNVDKSNSAGIRIKRPRRRRVVMSQQSTSPENDSSGEDDLGKDEPPNKKQAKGQPKSGPKSAAKRTILAKHPRRTPEGISDSEIEKLDELALESVDAKRRQRAEAEDISGDEDTLTPITPGSRRARADISPVYFSSKKRKVDKPIFRLKRAVSGKHRLTITDLPVEDQPILQVDDDAKHLVAVDGKGEKRLDYHWLDVKLNFCTKVQHTAGTVPLAAISRPAGGTASPLLVLEFAEANDALRFANWVEEKSASWGNRLKIICEPEDSDQLQKIFKNQWNIATNYKPMPSLEPGSGKYSSVEDSSKTDSVEQSVAQSGSRPTPQQNTPYRPSHSLRSSMNTEAPKSAPSSSTRTSSYFVLSDEKDARLETRQTRALPPRQSKDAATRHTLDPRSSILSPRSPSPVPWMEQNPDWANIWDDRPLIFPAVGKNRASVYRDDMARLEEGQFMNDNLIGFYSRYLQIKLEQENNQMADRIYFMNTYFYPRLTEKAGRSINYDGVKTWTAKVDLFSYDYIIVPVNEQAHWYLAIICHPSKLIKSEKADAERIDEASSQQPQKEGLVSAVGEQVQQMSLDDTNSADDPRSKENEPNLSVKSHTPRKTAGALSRKKDPSEARVITLDSLGVGHSATCGNLKEYLVREAKDKKKMDIEPPAQFGMTAKGIPEQLDHASCGAFLLGYLREFLKNPDHVVSLLVRKEKVDWPITSLEMRGELRNIIIEQRKEQNQRLSLEKKAKRKSNNQSRIVSKSPEKEPSGEPATPSTPMPLSDAPKNPSSTVKGSPGAASHHRASPPAEEAMNKEVASTDRAEPIEPSDIPLVPTTTKSNELPQPTRSASTPRVKTPPPSQPQDHATSPLRTSPRNRKRKTSDSAIKTPQPKGVILSSPPLARLTSERRQTSNGLETGPTTSGGLRSRVASSSKPTSIPSERSIAIETDRSLSPSQQILSELRDSPSKSNQAQRSASNEAKSHIQSHQRKEKIGGEPLNKPAPLTLTEGNTETSPHFPTEPSTRTKSSPTSAAKPRQLSVEETYGLRSKFEDNGGPHEASGVKTHKHRQPVTVDLTD</sequence>
<protein>
    <submittedName>
        <fullName evidence="1">Ulp1 protease family protein</fullName>
    </submittedName>
</protein>
<organism evidence="1 2">
    <name type="scientific">Colletotrichum truncatum</name>
    <name type="common">Anthracnose fungus</name>
    <name type="synonym">Colletotrichum capsici</name>
    <dbReference type="NCBI Taxonomy" id="5467"/>
    <lineage>
        <taxon>Eukaryota</taxon>
        <taxon>Fungi</taxon>
        <taxon>Dikarya</taxon>
        <taxon>Ascomycota</taxon>
        <taxon>Pezizomycotina</taxon>
        <taxon>Sordariomycetes</taxon>
        <taxon>Hypocreomycetidae</taxon>
        <taxon>Glomerellales</taxon>
        <taxon>Glomerellaceae</taxon>
        <taxon>Colletotrichum</taxon>
        <taxon>Colletotrichum truncatum species complex</taxon>
    </lineage>
</organism>
<evidence type="ECO:0000313" key="2">
    <source>
        <dbReference type="Proteomes" id="UP000805649"/>
    </source>
</evidence>
<name>A0ACC3ZI15_COLTU</name>
<keyword evidence="1" id="KW-0645">Protease</keyword>
<comment type="caution">
    <text evidence="1">The sequence shown here is derived from an EMBL/GenBank/DDBJ whole genome shotgun (WGS) entry which is preliminary data.</text>
</comment>
<reference evidence="1 2" key="1">
    <citation type="journal article" date="2020" name="Phytopathology">
        <title>Genome Sequence Resources of Colletotrichum truncatum, C. plurivorum, C. musicola, and C. sojae: Four Species Pathogenic to Soybean (Glycine max).</title>
        <authorList>
            <person name="Rogerio F."/>
            <person name="Boufleur T.R."/>
            <person name="Ciampi-Guillardi M."/>
            <person name="Sukno S.A."/>
            <person name="Thon M.R."/>
            <person name="Massola Junior N.S."/>
            <person name="Baroncelli R."/>
        </authorList>
    </citation>
    <scope>NUCLEOTIDE SEQUENCE [LARGE SCALE GENOMIC DNA]</scope>
    <source>
        <strain evidence="1 2">CMES1059</strain>
    </source>
</reference>
<accession>A0ACC3ZI15</accession>
<evidence type="ECO:0000313" key="1">
    <source>
        <dbReference type="EMBL" id="KAL0943799.1"/>
    </source>
</evidence>